<keyword evidence="1" id="KW-0812">Transmembrane</keyword>
<comment type="caution">
    <text evidence="3">The sequence shown here is derived from an EMBL/GenBank/DDBJ whole genome shotgun (WGS) entry which is preliminary data.</text>
</comment>
<name>A0ABY1PUW1_9BURK</name>
<feature type="transmembrane region" description="Helical" evidence="1">
    <location>
        <begin position="87"/>
        <end position="106"/>
    </location>
</feature>
<dbReference type="Pfam" id="PF06961">
    <property type="entry name" value="DUF1294"/>
    <property type="match status" value="1"/>
</dbReference>
<feature type="transmembrane region" description="Helical" evidence="1">
    <location>
        <begin position="112"/>
        <end position="131"/>
    </location>
</feature>
<organism evidence="3 4">
    <name type="scientific">Noviherbaspirillum suwonense</name>
    <dbReference type="NCBI Taxonomy" id="1224511"/>
    <lineage>
        <taxon>Bacteria</taxon>
        <taxon>Pseudomonadati</taxon>
        <taxon>Pseudomonadota</taxon>
        <taxon>Betaproteobacteria</taxon>
        <taxon>Burkholderiales</taxon>
        <taxon>Oxalobacteraceae</taxon>
        <taxon>Noviherbaspirillum</taxon>
    </lineage>
</organism>
<dbReference type="InterPro" id="IPR002059">
    <property type="entry name" value="CSP_DNA-bd"/>
</dbReference>
<evidence type="ECO:0000259" key="2">
    <source>
        <dbReference type="PROSITE" id="PS51857"/>
    </source>
</evidence>
<dbReference type="Proteomes" id="UP001158049">
    <property type="component" value="Unassembled WGS sequence"/>
</dbReference>
<evidence type="ECO:0000313" key="3">
    <source>
        <dbReference type="EMBL" id="SMP49494.1"/>
    </source>
</evidence>
<dbReference type="InterPro" id="IPR012340">
    <property type="entry name" value="NA-bd_OB-fold"/>
</dbReference>
<evidence type="ECO:0000256" key="1">
    <source>
        <dbReference type="SAM" id="Phobius"/>
    </source>
</evidence>
<dbReference type="Gene3D" id="2.40.50.140">
    <property type="entry name" value="Nucleic acid-binding proteins"/>
    <property type="match status" value="1"/>
</dbReference>
<dbReference type="PANTHER" id="PTHR12962">
    <property type="entry name" value="CALCIUM-REGULATED HEAT STABLE PROTEIN CRHSP-24-RELATED"/>
    <property type="match status" value="1"/>
</dbReference>
<feature type="transmembrane region" description="Helical" evidence="1">
    <location>
        <begin position="179"/>
        <end position="196"/>
    </location>
</feature>
<dbReference type="Pfam" id="PF00313">
    <property type="entry name" value="CSD"/>
    <property type="match status" value="1"/>
</dbReference>
<gene>
    <name evidence="3" type="ORF">SAMN06295970_102259</name>
</gene>
<keyword evidence="1" id="KW-1133">Transmembrane helix</keyword>
<keyword evidence="1" id="KW-0472">Membrane</keyword>
<accession>A0ABY1PUW1</accession>
<proteinExistence type="predicted"/>
<dbReference type="InterPro" id="IPR010718">
    <property type="entry name" value="DUF1294"/>
</dbReference>
<dbReference type="InterPro" id="IPR052069">
    <property type="entry name" value="Ca-reg_mRNA-binding_domain"/>
</dbReference>
<dbReference type="PANTHER" id="PTHR12962:SF1">
    <property type="entry name" value="COLD SHOCK DOMAIN-CONTAINING PROTEIN CG9705"/>
    <property type="match status" value="1"/>
</dbReference>
<dbReference type="EMBL" id="FXUL01000002">
    <property type="protein sequence ID" value="SMP49494.1"/>
    <property type="molecule type" value="Genomic_DNA"/>
</dbReference>
<keyword evidence="4" id="KW-1185">Reference proteome</keyword>
<dbReference type="CDD" id="cd04458">
    <property type="entry name" value="CSP_CDS"/>
    <property type="match status" value="1"/>
</dbReference>
<sequence>MDSLKNPRYQGRISVWKDDQGFGFITPNGGGPNVFVHIKSFARQGVRPAGNEIVTYHLAINEKGQPRAENVAYVRNRDALQPSGRSGMSSLIAAVVFLGFVTTCTLTGKLPVLVSGLYLVMSVVAFIAYALDKSAARNNRWRTKESTLHALGFAGGWPGALFAQQIFRHKYKKQAFQQVFWFTVIANCVALGWLLSSSGFDAR</sequence>
<dbReference type="PROSITE" id="PS51857">
    <property type="entry name" value="CSD_2"/>
    <property type="match status" value="1"/>
</dbReference>
<feature type="domain" description="CSD" evidence="2">
    <location>
        <begin position="8"/>
        <end position="73"/>
    </location>
</feature>
<dbReference type="SUPFAM" id="SSF50249">
    <property type="entry name" value="Nucleic acid-binding proteins"/>
    <property type="match status" value="1"/>
</dbReference>
<evidence type="ECO:0000313" key="4">
    <source>
        <dbReference type="Proteomes" id="UP001158049"/>
    </source>
</evidence>
<protein>
    <submittedName>
        <fullName evidence="3">Uncharacterized membrane protein YsdA, DUF1294 family</fullName>
    </submittedName>
</protein>
<reference evidence="3 4" key="1">
    <citation type="submission" date="2017-05" db="EMBL/GenBank/DDBJ databases">
        <authorList>
            <person name="Varghese N."/>
            <person name="Submissions S."/>
        </authorList>
    </citation>
    <scope>NUCLEOTIDE SEQUENCE [LARGE SCALE GENOMIC DNA]</scope>
    <source>
        <strain evidence="3 4">DSM 26001</strain>
    </source>
</reference>